<sequence>MLAEFLSDNNFGDTRSGGLAGPMGLLLIVVLGIAIVLLIRNMSKRIKRLPASFDGEPAEGSPVQELRYEKSSSSADLVEEVEPGRDNSR</sequence>
<protein>
    <recommendedName>
        <fullName evidence="5">Secreted protein</fullName>
    </recommendedName>
</protein>
<keyword evidence="2" id="KW-1133">Transmembrane helix</keyword>
<accession>A0ABV8LG31</accession>
<evidence type="ECO:0000313" key="4">
    <source>
        <dbReference type="Proteomes" id="UP001595816"/>
    </source>
</evidence>
<evidence type="ECO:0008006" key="5">
    <source>
        <dbReference type="Google" id="ProtNLM"/>
    </source>
</evidence>
<keyword evidence="2" id="KW-0472">Membrane</keyword>
<name>A0ABV8LG31_9ACTN</name>
<feature type="transmembrane region" description="Helical" evidence="2">
    <location>
        <begin position="20"/>
        <end position="39"/>
    </location>
</feature>
<dbReference type="EMBL" id="JBHSAY010000003">
    <property type="protein sequence ID" value="MFC4129892.1"/>
    <property type="molecule type" value="Genomic_DNA"/>
</dbReference>
<dbReference type="Proteomes" id="UP001595816">
    <property type="component" value="Unassembled WGS sequence"/>
</dbReference>
<comment type="caution">
    <text evidence="3">The sequence shown here is derived from an EMBL/GenBank/DDBJ whole genome shotgun (WGS) entry which is preliminary data.</text>
</comment>
<feature type="region of interest" description="Disordered" evidence="1">
    <location>
        <begin position="51"/>
        <end position="89"/>
    </location>
</feature>
<gene>
    <name evidence="3" type="ORF">ACFOZ4_04670</name>
</gene>
<evidence type="ECO:0000313" key="3">
    <source>
        <dbReference type="EMBL" id="MFC4129892.1"/>
    </source>
</evidence>
<keyword evidence="4" id="KW-1185">Reference proteome</keyword>
<keyword evidence="2" id="KW-0812">Transmembrane</keyword>
<proteinExistence type="predicted"/>
<evidence type="ECO:0000256" key="1">
    <source>
        <dbReference type="SAM" id="MobiDB-lite"/>
    </source>
</evidence>
<organism evidence="3 4">
    <name type="scientific">Hamadaea flava</name>
    <dbReference type="NCBI Taxonomy" id="1742688"/>
    <lineage>
        <taxon>Bacteria</taxon>
        <taxon>Bacillati</taxon>
        <taxon>Actinomycetota</taxon>
        <taxon>Actinomycetes</taxon>
        <taxon>Micromonosporales</taxon>
        <taxon>Micromonosporaceae</taxon>
        <taxon>Hamadaea</taxon>
    </lineage>
</organism>
<evidence type="ECO:0000256" key="2">
    <source>
        <dbReference type="SAM" id="Phobius"/>
    </source>
</evidence>
<reference evidence="4" key="1">
    <citation type="journal article" date="2019" name="Int. J. Syst. Evol. Microbiol.">
        <title>The Global Catalogue of Microorganisms (GCM) 10K type strain sequencing project: providing services to taxonomists for standard genome sequencing and annotation.</title>
        <authorList>
            <consortium name="The Broad Institute Genomics Platform"/>
            <consortium name="The Broad Institute Genome Sequencing Center for Infectious Disease"/>
            <person name="Wu L."/>
            <person name="Ma J."/>
        </authorList>
    </citation>
    <scope>NUCLEOTIDE SEQUENCE [LARGE SCALE GENOMIC DNA]</scope>
    <source>
        <strain evidence="4">CGMCC 4.7289</strain>
    </source>
</reference>
<dbReference type="RefSeq" id="WP_253760129.1">
    <property type="nucleotide sequence ID" value="NZ_JAMZDZ010000001.1"/>
</dbReference>